<evidence type="ECO:0008006" key="3">
    <source>
        <dbReference type="Google" id="ProtNLM"/>
    </source>
</evidence>
<keyword evidence="1" id="KW-0812">Transmembrane</keyword>
<feature type="transmembrane region" description="Helical" evidence="1">
    <location>
        <begin position="29"/>
        <end position="51"/>
    </location>
</feature>
<evidence type="ECO:0000313" key="2">
    <source>
        <dbReference type="EMBL" id="SCM70397.1"/>
    </source>
</evidence>
<keyword evidence="1" id="KW-1133">Transmembrane helix</keyword>
<dbReference type="AlphaFoldDB" id="A0A212KYS1"/>
<dbReference type="EMBL" id="FMJD01000001">
    <property type="protein sequence ID" value="SCM70397.1"/>
    <property type="molecule type" value="Genomic_DNA"/>
</dbReference>
<sequence>MRPFGVWGALVNGERDDRYGGGGGVSGSFALSVWLTIAALALLFAVVALVYGNPVREAAAVQPPRPAAYGGGATLLRGTPAPEAASAATTPSGRSDMVGAAARDVDLATELAKVRIENAALRQSTELLRGQIDALSERVGKIENHFSEMTGSIGSPSALTSEANALRSAMPNFDDLVPPDSGSQGEAAYTQFGMELGTYGDLTTLKTAWSDMVRQHPALFEGLDGLATIRDRGGRTELLLIAGPFRNAAEAAERCGKAEASGLKCLPAFYLGQQLSMH</sequence>
<accession>A0A212KYS1</accession>
<keyword evidence="1" id="KW-0472">Membrane</keyword>
<evidence type="ECO:0000256" key="1">
    <source>
        <dbReference type="SAM" id="Phobius"/>
    </source>
</evidence>
<name>A0A212KYS1_9HYPH</name>
<protein>
    <recommendedName>
        <fullName evidence="3">SPOR domain-containing protein</fullName>
    </recommendedName>
</protein>
<gene>
    <name evidence="2" type="ORF">KL86PLE_10140</name>
</gene>
<proteinExistence type="predicted"/>
<organism evidence="2">
    <name type="scientific">uncultured Pleomorphomonas sp</name>
    <dbReference type="NCBI Taxonomy" id="442121"/>
    <lineage>
        <taxon>Bacteria</taxon>
        <taxon>Pseudomonadati</taxon>
        <taxon>Pseudomonadota</taxon>
        <taxon>Alphaproteobacteria</taxon>
        <taxon>Hyphomicrobiales</taxon>
        <taxon>Pleomorphomonadaceae</taxon>
        <taxon>Pleomorphomonas</taxon>
        <taxon>environmental samples</taxon>
    </lineage>
</organism>
<reference evidence="2" key="1">
    <citation type="submission" date="2016-08" db="EMBL/GenBank/DDBJ databases">
        <authorList>
            <person name="Seilhamer J.J."/>
        </authorList>
    </citation>
    <scope>NUCLEOTIDE SEQUENCE</scope>
    <source>
        <strain evidence="2">86</strain>
    </source>
</reference>